<feature type="signal peptide" evidence="1">
    <location>
        <begin position="1"/>
        <end position="28"/>
    </location>
</feature>
<reference evidence="2 3" key="1">
    <citation type="journal article" date="2008" name="Int. J. Syst. Evol. Microbiol.">
        <title>Description of Roseateles aquatilis sp. nov. and Roseateles terrae sp. nov., in the class Betaproteobacteria, and emended description of the genus Roseateles.</title>
        <authorList>
            <person name="Gomila M."/>
            <person name="Bowien B."/>
            <person name="Falsen E."/>
            <person name="Moore E.R."/>
            <person name="Lalucat J."/>
        </authorList>
    </citation>
    <scope>NUCLEOTIDE SEQUENCE [LARGE SCALE GENOMIC DNA]</scope>
    <source>
        <strain evidence="2 3">CCUG 48205</strain>
    </source>
</reference>
<dbReference type="SUPFAM" id="SSF49478">
    <property type="entry name" value="Cna protein B-type domain"/>
    <property type="match status" value="1"/>
</dbReference>
<keyword evidence="3" id="KW-1185">Reference proteome</keyword>
<gene>
    <name evidence="2" type="ORF">CDN99_25205</name>
</gene>
<dbReference type="EMBL" id="NIOF01000019">
    <property type="protein sequence ID" value="OWQ83861.1"/>
    <property type="molecule type" value="Genomic_DNA"/>
</dbReference>
<accession>A0A246IUE6</accession>
<dbReference type="Proteomes" id="UP000197468">
    <property type="component" value="Unassembled WGS sequence"/>
</dbReference>
<name>A0A246IUE6_9BURK</name>
<sequence>MTTTAPLRPIGRVALAAALLAAACGAQAHQIWFERDGRALTFRYGELDVNMHEVSPGGLDRFVELKGTLVSAAGARPLVMSKAADAFVLPELKEAPGAGTTVTAIDLQYPMFDTKRDGKALRTYWVPATRWVADLKARAASLPLDIVPTGVEQGGRAEFQVVYKGDPLPGAKMALVTPAGWTLNATSDADGKFRFPLPWKGNYVIGLYYVDDVTGERVGPAGKEAYQLEGYNSALSFQRAQGLAPLPVAEKTLPASVLADMAKAKAAAAGQK</sequence>
<evidence type="ECO:0000313" key="2">
    <source>
        <dbReference type="EMBL" id="OWQ83861.1"/>
    </source>
</evidence>
<organism evidence="2 3">
    <name type="scientific">Roseateles aquatilis</name>
    <dbReference type="NCBI Taxonomy" id="431061"/>
    <lineage>
        <taxon>Bacteria</taxon>
        <taxon>Pseudomonadati</taxon>
        <taxon>Pseudomonadota</taxon>
        <taxon>Betaproteobacteria</taxon>
        <taxon>Burkholderiales</taxon>
        <taxon>Sphaerotilaceae</taxon>
        <taxon>Roseateles</taxon>
    </lineage>
</organism>
<comment type="caution">
    <text evidence="2">The sequence shown here is derived from an EMBL/GenBank/DDBJ whole genome shotgun (WGS) entry which is preliminary data.</text>
</comment>
<proteinExistence type="predicted"/>
<dbReference type="Pfam" id="PF10670">
    <property type="entry name" value="DUF4198"/>
    <property type="match status" value="1"/>
</dbReference>
<feature type="chain" id="PRO_5013054911" description="DUF4198 domain-containing protein" evidence="1">
    <location>
        <begin position="29"/>
        <end position="272"/>
    </location>
</feature>
<evidence type="ECO:0000256" key="1">
    <source>
        <dbReference type="SAM" id="SignalP"/>
    </source>
</evidence>
<keyword evidence="1" id="KW-0732">Signal</keyword>
<evidence type="ECO:0000313" key="3">
    <source>
        <dbReference type="Proteomes" id="UP000197468"/>
    </source>
</evidence>
<evidence type="ECO:0008006" key="4">
    <source>
        <dbReference type="Google" id="ProtNLM"/>
    </source>
</evidence>
<dbReference type="InterPro" id="IPR019613">
    <property type="entry name" value="DUF4198"/>
</dbReference>
<protein>
    <recommendedName>
        <fullName evidence="4">DUF4198 domain-containing protein</fullName>
    </recommendedName>
</protein>
<dbReference type="AlphaFoldDB" id="A0A246IUE6"/>
<dbReference type="OrthoDB" id="8911471at2"/>